<dbReference type="Gramene" id="mRNA:HanXRQr2_Chr14g0621671">
    <property type="protein sequence ID" value="CDS:HanXRQr2_Chr14g0621671.1"/>
    <property type="gene ID" value="HanXRQr2_Chr14g0621671"/>
</dbReference>
<feature type="region of interest" description="Disordered" evidence="1">
    <location>
        <begin position="66"/>
        <end position="85"/>
    </location>
</feature>
<name>A0A251SDH3_HELAN</name>
<gene>
    <name evidence="3" type="ORF">HannXRQ_Chr14g0428711</name>
    <name evidence="2" type="ORF">HanXRQr2_Chr14g0621671</name>
</gene>
<evidence type="ECO:0000313" key="2">
    <source>
        <dbReference type="EMBL" id="KAF5767209.1"/>
    </source>
</evidence>
<reference evidence="2 4" key="1">
    <citation type="journal article" date="2017" name="Nature">
        <title>The sunflower genome provides insights into oil metabolism, flowering and Asterid evolution.</title>
        <authorList>
            <person name="Badouin H."/>
            <person name="Gouzy J."/>
            <person name="Grassa C.J."/>
            <person name="Murat F."/>
            <person name="Staton S.E."/>
            <person name="Cottret L."/>
            <person name="Lelandais-Briere C."/>
            <person name="Owens G.L."/>
            <person name="Carrere S."/>
            <person name="Mayjonade B."/>
            <person name="Legrand L."/>
            <person name="Gill N."/>
            <person name="Kane N.C."/>
            <person name="Bowers J.E."/>
            <person name="Hubner S."/>
            <person name="Bellec A."/>
            <person name="Berard A."/>
            <person name="Berges H."/>
            <person name="Blanchet N."/>
            <person name="Boniface M.C."/>
            <person name="Brunel D."/>
            <person name="Catrice O."/>
            <person name="Chaidir N."/>
            <person name="Claudel C."/>
            <person name="Donnadieu C."/>
            <person name="Faraut T."/>
            <person name="Fievet G."/>
            <person name="Helmstetter N."/>
            <person name="King M."/>
            <person name="Knapp S.J."/>
            <person name="Lai Z."/>
            <person name="Le Paslier M.C."/>
            <person name="Lippi Y."/>
            <person name="Lorenzon L."/>
            <person name="Mandel J.R."/>
            <person name="Marage G."/>
            <person name="Marchand G."/>
            <person name="Marquand E."/>
            <person name="Bret-Mestries E."/>
            <person name="Morien E."/>
            <person name="Nambeesan S."/>
            <person name="Nguyen T."/>
            <person name="Pegot-Espagnet P."/>
            <person name="Pouilly N."/>
            <person name="Raftis F."/>
            <person name="Sallet E."/>
            <person name="Schiex T."/>
            <person name="Thomas J."/>
            <person name="Vandecasteele C."/>
            <person name="Vares D."/>
            <person name="Vear F."/>
            <person name="Vautrin S."/>
            <person name="Crespi M."/>
            <person name="Mangin B."/>
            <person name="Burke J.M."/>
            <person name="Salse J."/>
            <person name="Munos S."/>
            <person name="Vincourt P."/>
            <person name="Rieseberg L.H."/>
            <person name="Langlade N.B."/>
        </authorList>
    </citation>
    <scope>NUCLEOTIDE SEQUENCE [LARGE SCALE GENOMIC DNA]</scope>
    <source>
        <strain evidence="4">cv. SF193</strain>
        <tissue evidence="2">Leaves</tissue>
    </source>
</reference>
<evidence type="ECO:0000313" key="4">
    <source>
        <dbReference type="Proteomes" id="UP000215914"/>
    </source>
</evidence>
<dbReference type="EMBL" id="CM007903">
    <property type="protein sequence ID" value="OTF96909.1"/>
    <property type="molecule type" value="Genomic_DNA"/>
</dbReference>
<proteinExistence type="predicted"/>
<dbReference type="Proteomes" id="UP000215914">
    <property type="component" value="Chromosome 14"/>
</dbReference>
<protein>
    <submittedName>
        <fullName evidence="3">Uncharacterized protein</fullName>
    </submittedName>
</protein>
<evidence type="ECO:0000313" key="3">
    <source>
        <dbReference type="EMBL" id="OTF96909.1"/>
    </source>
</evidence>
<evidence type="ECO:0000256" key="1">
    <source>
        <dbReference type="SAM" id="MobiDB-lite"/>
    </source>
</evidence>
<reference evidence="2" key="3">
    <citation type="submission" date="2020-06" db="EMBL/GenBank/DDBJ databases">
        <title>Helianthus annuus Genome sequencing and assembly Release 2.</title>
        <authorList>
            <person name="Gouzy J."/>
            <person name="Langlade N."/>
            <person name="Munos S."/>
        </authorList>
    </citation>
    <scope>NUCLEOTIDE SEQUENCE</scope>
    <source>
        <tissue evidence="2">Leaves</tissue>
    </source>
</reference>
<sequence>MIDCYSAFSIFFKPIKNLNHKPYSPTFPCFRFNHQLVSIFLRDPKCYKNRTIHLHFSTHNSVRTYPSHLSPQHSRTTRTLSGERYTSPTTPQTCFDTFHTLPDFHFVST</sequence>
<dbReference type="EMBL" id="MNCJ02000329">
    <property type="protein sequence ID" value="KAF5767209.1"/>
    <property type="molecule type" value="Genomic_DNA"/>
</dbReference>
<keyword evidence="4" id="KW-1185">Reference proteome</keyword>
<dbReference type="AlphaFoldDB" id="A0A251SDH3"/>
<accession>A0A251SDH3</accession>
<reference evidence="3" key="2">
    <citation type="submission" date="2017-02" db="EMBL/GenBank/DDBJ databases">
        <title>Sunflower complete genome.</title>
        <authorList>
            <person name="Langlade N."/>
            <person name="Munos S."/>
        </authorList>
    </citation>
    <scope>NUCLEOTIDE SEQUENCE [LARGE SCALE GENOMIC DNA]</scope>
    <source>
        <tissue evidence="3">Leaves</tissue>
    </source>
</reference>
<dbReference type="InParanoid" id="A0A251SDH3"/>
<organism evidence="3 4">
    <name type="scientific">Helianthus annuus</name>
    <name type="common">Common sunflower</name>
    <dbReference type="NCBI Taxonomy" id="4232"/>
    <lineage>
        <taxon>Eukaryota</taxon>
        <taxon>Viridiplantae</taxon>
        <taxon>Streptophyta</taxon>
        <taxon>Embryophyta</taxon>
        <taxon>Tracheophyta</taxon>
        <taxon>Spermatophyta</taxon>
        <taxon>Magnoliopsida</taxon>
        <taxon>eudicotyledons</taxon>
        <taxon>Gunneridae</taxon>
        <taxon>Pentapetalae</taxon>
        <taxon>asterids</taxon>
        <taxon>campanulids</taxon>
        <taxon>Asterales</taxon>
        <taxon>Asteraceae</taxon>
        <taxon>Asteroideae</taxon>
        <taxon>Heliantheae alliance</taxon>
        <taxon>Heliantheae</taxon>
        <taxon>Helianthus</taxon>
    </lineage>
</organism>